<comment type="subcellular location">
    <subcellularLocation>
        <location evidence="1">Cell membrane</location>
        <topology evidence="1">Multi-pass membrane protein</topology>
    </subcellularLocation>
</comment>
<evidence type="ECO:0000313" key="9">
    <source>
        <dbReference type="EMBL" id="KRG21912.1"/>
    </source>
</evidence>
<dbReference type="STRING" id="295108.HT99x_01106"/>
<accession>A0A0Q9Z084</accession>
<reference evidence="10" key="3">
    <citation type="submission" date="2021-06" db="EMBL/GenBank/DDBJ databases">
        <title>Genomic Description and Analysis of Intracellular Bacteria, Candidatus Berkiella cookevillensis and Candidatus Berkiella aquae.</title>
        <authorList>
            <person name="Kidane D.T."/>
            <person name="Mehari Y.T."/>
            <person name="Rice F.C."/>
            <person name="Arivett B.A."/>
            <person name="Farone A.L."/>
            <person name="Berk S.G."/>
            <person name="Farone M.B."/>
        </authorList>
    </citation>
    <scope>NUCLEOTIDE SEQUENCE</scope>
    <source>
        <strain evidence="10">HT99</strain>
    </source>
</reference>
<dbReference type="PANTHER" id="PTHR46388">
    <property type="entry name" value="NHL REPEAT-CONTAINING PROTEIN 2"/>
    <property type="match status" value="1"/>
</dbReference>
<dbReference type="EC" id="1.8.-.-" evidence="9"/>
<keyword evidence="2" id="KW-1003">Cell membrane</keyword>
<dbReference type="Pfam" id="PF17991">
    <property type="entry name" value="Thioredoxin_10"/>
    <property type="match status" value="1"/>
</dbReference>
<evidence type="ECO:0000256" key="1">
    <source>
        <dbReference type="ARBA" id="ARBA00004651"/>
    </source>
</evidence>
<dbReference type="PROSITE" id="PS51352">
    <property type="entry name" value="THIOREDOXIN_2"/>
    <property type="match status" value="1"/>
</dbReference>
<dbReference type="OrthoDB" id="9811352at2"/>
<dbReference type="RefSeq" id="WP_075065731.1">
    <property type="nucleotide sequence ID" value="NZ_LKAJ02000001.1"/>
</dbReference>
<evidence type="ECO:0000256" key="3">
    <source>
        <dbReference type="ARBA" id="ARBA00022692"/>
    </source>
</evidence>
<dbReference type="InterPro" id="IPR036249">
    <property type="entry name" value="Thioredoxin-like_sf"/>
</dbReference>
<proteinExistence type="predicted"/>
<dbReference type="Gene3D" id="3.40.30.10">
    <property type="entry name" value="Glutaredoxin"/>
    <property type="match status" value="1"/>
</dbReference>
<feature type="transmembrane region" description="Helical" evidence="7">
    <location>
        <begin position="12"/>
        <end position="32"/>
    </location>
</feature>
<dbReference type="InterPro" id="IPR003834">
    <property type="entry name" value="Cyt_c_assmbl_TM_dom"/>
</dbReference>
<evidence type="ECO:0000256" key="7">
    <source>
        <dbReference type="SAM" id="Phobius"/>
    </source>
</evidence>
<evidence type="ECO:0000313" key="11">
    <source>
        <dbReference type="Proteomes" id="UP000051497"/>
    </source>
</evidence>
<feature type="transmembrane region" description="Helical" evidence="7">
    <location>
        <begin position="121"/>
        <end position="148"/>
    </location>
</feature>
<evidence type="ECO:0000256" key="2">
    <source>
        <dbReference type="ARBA" id="ARBA00022475"/>
    </source>
</evidence>
<dbReference type="InterPro" id="IPR013740">
    <property type="entry name" value="Redoxin"/>
</dbReference>
<dbReference type="Pfam" id="PF02683">
    <property type="entry name" value="DsbD_TM"/>
    <property type="match status" value="1"/>
</dbReference>
<evidence type="ECO:0000256" key="6">
    <source>
        <dbReference type="ARBA" id="ARBA00023136"/>
    </source>
</evidence>
<feature type="domain" description="Thioredoxin" evidence="8">
    <location>
        <begin position="241"/>
        <end position="386"/>
    </location>
</feature>
<dbReference type="AlphaFoldDB" id="A0A0Q9Z084"/>
<feature type="transmembrane region" description="Helical" evidence="7">
    <location>
        <begin position="44"/>
        <end position="68"/>
    </location>
</feature>
<keyword evidence="5 7" id="KW-1133">Transmembrane helix</keyword>
<feature type="transmembrane region" description="Helical" evidence="7">
    <location>
        <begin position="201"/>
        <end position="222"/>
    </location>
</feature>
<dbReference type="InterPro" id="IPR041017">
    <property type="entry name" value="Thioredoxin_10"/>
</dbReference>
<keyword evidence="9" id="KW-0560">Oxidoreductase</keyword>
<gene>
    <name evidence="9" type="primary">ykuV</name>
    <name evidence="10" type="ORF">HT99x_003060</name>
    <name evidence="9" type="ORF">HT99x_01106</name>
</gene>
<reference evidence="10" key="2">
    <citation type="journal article" date="2016" name="Genome Announc.">
        <title>Draft Genome Sequences of Two Novel Amoeba-Resistant Intranuclear Bacteria, 'Candidatus Berkiella cookevillensis' and 'Candidatus Berkiella aquae'.</title>
        <authorList>
            <person name="Mehari Y.T."/>
            <person name="Arivett B.A."/>
            <person name="Farone A.L."/>
            <person name="Gunderson J.H."/>
            <person name="Farone M.B."/>
        </authorList>
    </citation>
    <scope>NUCLEOTIDE SEQUENCE</scope>
    <source>
        <strain evidence="10">HT99</strain>
    </source>
</reference>
<sequence>MSLNVIELGLVFVEGLALIASPCILPVLPIVLSAAVDTGKLRPYGIIIGFILSFSLFALSSATLIKWFSLDLTIVKNVSLAILFLLGCFMLSTTLSAWFSRVTSPLSNKAQLLGAVPQKGFVSGIIIGSLIGIVWTPCAGPILAAALIQIIRQQNDVNSLLMILAFSVGVAIPMLIITLTGKTLLMRWDWLIKHVETVRKVLGLFIILSVIYIAMGMTLPHFQATKEVNPLHDQKTLINPLPISYQAPEFSDIQAWINSSPLTMKQLIGKVVLIDFWTYSCINCIRTLPYVKGWDQKYRQYGLVVVGVHSPEFIFEKDINNVEDAVKRFDITYPVALDNQLRTWQNFQNHFWPAHYLIDRNGRVVYTHFGEGEDEITEHNIRVLLNLGKEEKNTSEGTQHYLSDQTSETYLGYIRQENFVNKDSITKNQSAYYHFPERLRLHQWSLEGEWRFESEKIVSTGTNVAIRLHFKAKQVYLVMGNQTQKPITIRILLDGKSVNEIEVRGHQLYEILNLPAVKQGLLEIQCQVSGLEVYAFTFGNL</sequence>
<dbReference type="PANTHER" id="PTHR46388:SF2">
    <property type="entry name" value="NHL REPEAT-CONTAINING PROTEIN 2"/>
    <property type="match status" value="1"/>
</dbReference>
<keyword evidence="11" id="KW-1185">Reference proteome</keyword>
<feature type="transmembrane region" description="Helical" evidence="7">
    <location>
        <begin position="160"/>
        <end position="180"/>
    </location>
</feature>
<dbReference type="Pfam" id="PF08534">
    <property type="entry name" value="Redoxin"/>
    <property type="match status" value="1"/>
</dbReference>
<dbReference type="Proteomes" id="UP000051497">
    <property type="component" value="Unassembled WGS sequence"/>
</dbReference>
<dbReference type="GO" id="GO:0005886">
    <property type="term" value="C:plasma membrane"/>
    <property type="evidence" value="ECO:0007669"/>
    <property type="project" value="UniProtKB-SubCell"/>
</dbReference>
<evidence type="ECO:0000259" key="8">
    <source>
        <dbReference type="PROSITE" id="PS51352"/>
    </source>
</evidence>
<dbReference type="GO" id="GO:0017004">
    <property type="term" value="P:cytochrome complex assembly"/>
    <property type="evidence" value="ECO:0007669"/>
    <property type="project" value="UniProtKB-KW"/>
</dbReference>
<dbReference type="EMBL" id="LKAJ02000001">
    <property type="protein sequence ID" value="MCS5710396.1"/>
    <property type="molecule type" value="Genomic_DNA"/>
</dbReference>
<keyword evidence="6 7" id="KW-0472">Membrane</keyword>
<name>A0A0Q9Z084_9GAMM</name>
<evidence type="ECO:0000313" key="10">
    <source>
        <dbReference type="EMBL" id="MCS5710396.1"/>
    </source>
</evidence>
<dbReference type="CDD" id="cd03012">
    <property type="entry name" value="TlpA_like_DipZ_like"/>
    <property type="match status" value="1"/>
</dbReference>
<dbReference type="Gene3D" id="2.60.120.260">
    <property type="entry name" value="Galactose-binding domain-like"/>
    <property type="match status" value="1"/>
</dbReference>
<organism evidence="9">
    <name type="scientific">Candidatus Berkiella aquae</name>
    <dbReference type="NCBI Taxonomy" id="295108"/>
    <lineage>
        <taxon>Bacteria</taxon>
        <taxon>Pseudomonadati</taxon>
        <taxon>Pseudomonadota</taxon>
        <taxon>Gammaproteobacteria</taxon>
        <taxon>Candidatus Berkiellales</taxon>
        <taxon>Candidatus Berkiellaceae</taxon>
        <taxon>Candidatus Berkiella</taxon>
    </lineage>
</organism>
<dbReference type="InterPro" id="IPR013766">
    <property type="entry name" value="Thioredoxin_domain"/>
</dbReference>
<dbReference type="PATRIC" id="fig|1590043.3.peg.1119"/>
<evidence type="ECO:0000256" key="5">
    <source>
        <dbReference type="ARBA" id="ARBA00022989"/>
    </source>
</evidence>
<dbReference type="EMBL" id="LKAJ01000003">
    <property type="protein sequence ID" value="KRG21912.1"/>
    <property type="molecule type" value="Genomic_DNA"/>
</dbReference>
<keyword evidence="3 7" id="KW-0812">Transmembrane</keyword>
<feature type="transmembrane region" description="Helical" evidence="7">
    <location>
        <begin position="80"/>
        <end position="100"/>
    </location>
</feature>
<evidence type="ECO:0000256" key="4">
    <source>
        <dbReference type="ARBA" id="ARBA00022748"/>
    </source>
</evidence>
<keyword evidence="4" id="KW-0201">Cytochrome c-type biogenesis</keyword>
<comment type="caution">
    <text evidence="9">The sequence shown here is derived from an EMBL/GenBank/DDBJ whole genome shotgun (WGS) entry which is preliminary data.</text>
</comment>
<reference evidence="9" key="1">
    <citation type="submission" date="2015-09" db="EMBL/GenBank/DDBJ databases">
        <title>Draft Genome Sequences of Two Novel Amoeba-resistant Intranuclear Bacteria, Candidatus Berkiella cookevillensis and Candidatus Berkiella aquae.</title>
        <authorList>
            <person name="Mehari Y.T."/>
            <person name="Arivett B.A."/>
            <person name="Farone A.L."/>
            <person name="Gunderson J.H."/>
            <person name="Farone M.B."/>
        </authorList>
    </citation>
    <scope>NUCLEOTIDE SEQUENCE [LARGE SCALE GENOMIC DNA]</scope>
    <source>
        <strain evidence="9">HT99</strain>
    </source>
</reference>
<dbReference type="GO" id="GO:0016491">
    <property type="term" value="F:oxidoreductase activity"/>
    <property type="evidence" value="ECO:0007669"/>
    <property type="project" value="UniProtKB-KW"/>
</dbReference>
<dbReference type="SUPFAM" id="SSF52833">
    <property type="entry name" value="Thioredoxin-like"/>
    <property type="match status" value="1"/>
</dbReference>
<protein>
    <submittedName>
        <fullName evidence="10">Cytochrome c biogenesis protein DipZ</fullName>
    </submittedName>
    <submittedName>
        <fullName evidence="9">Thiol-disulfide oxidoreductase YkuV</fullName>
        <ecNumber evidence="9">1.8.-.-</ecNumber>
    </submittedName>
</protein>